<keyword evidence="3" id="KW-0547">Nucleotide-binding</keyword>
<dbReference type="SUPFAM" id="SSF52540">
    <property type="entry name" value="P-loop containing nucleoside triphosphate hydrolases"/>
    <property type="match status" value="1"/>
</dbReference>
<reference evidence="6 7" key="1">
    <citation type="journal article" date="2019" name="Microb. Pathog.">
        <title>Comparison of VITEK 2, MALDI-TOF MS, 16S rRNA gene sequencing, and whole-genome sequencing for identification of Roseomonas mucosa.</title>
        <authorList>
            <person name="Rudolph W.W."/>
            <person name="Gunzer F."/>
            <person name="Trauth M."/>
            <person name="Bunk B."/>
            <person name="Bigge R."/>
            <person name="Schrottner P."/>
        </authorList>
    </citation>
    <scope>NUCLEOTIDE SEQUENCE [LARGE SCALE GENOMIC DNA]</scope>
    <source>
        <strain evidence="6 7">DSM 103800</strain>
    </source>
</reference>
<keyword evidence="4 6" id="KW-0067">ATP-binding</keyword>
<dbReference type="Pfam" id="PF00005">
    <property type="entry name" value="ABC_tran"/>
    <property type="match status" value="1"/>
</dbReference>
<keyword evidence="2" id="KW-0813">Transport</keyword>
<dbReference type="InterPro" id="IPR003593">
    <property type="entry name" value="AAA+_ATPase"/>
</dbReference>
<protein>
    <submittedName>
        <fullName evidence="6">ATP-binding cassette domain-containing protein</fullName>
    </submittedName>
</protein>
<comment type="caution">
    <text evidence="6">The sequence shown here is derived from an EMBL/GenBank/DDBJ whole genome shotgun (WGS) entry which is preliminary data.</text>
</comment>
<evidence type="ECO:0000256" key="1">
    <source>
        <dbReference type="ARBA" id="ARBA00005417"/>
    </source>
</evidence>
<dbReference type="PANTHER" id="PTHR43776">
    <property type="entry name" value="TRANSPORT ATP-BINDING PROTEIN"/>
    <property type="match status" value="1"/>
</dbReference>
<dbReference type="RefSeq" id="WP_314281628.1">
    <property type="nucleotide sequence ID" value="NZ_JAVVDO010000009.1"/>
</dbReference>
<dbReference type="EMBL" id="JAVVDO010000009">
    <property type="protein sequence ID" value="MDT8331009.1"/>
    <property type="molecule type" value="Genomic_DNA"/>
</dbReference>
<evidence type="ECO:0000313" key="7">
    <source>
        <dbReference type="Proteomes" id="UP001258945"/>
    </source>
</evidence>
<comment type="similarity">
    <text evidence="1">Belongs to the ABC transporter superfamily.</text>
</comment>
<dbReference type="CDD" id="cd03257">
    <property type="entry name" value="ABC_NikE_OppD_transporters"/>
    <property type="match status" value="1"/>
</dbReference>
<evidence type="ECO:0000313" key="6">
    <source>
        <dbReference type="EMBL" id="MDT8331009.1"/>
    </source>
</evidence>
<dbReference type="GO" id="GO:0005524">
    <property type="term" value="F:ATP binding"/>
    <property type="evidence" value="ECO:0007669"/>
    <property type="project" value="UniProtKB-KW"/>
</dbReference>
<evidence type="ECO:0000256" key="3">
    <source>
        <dbReference type="ARBA" id="ARBA00022741"/>
    </source>
</evidence>
<dbReference type="InterPro" id="IPR003439">
    <property type="entry name" value="ABC_transporter-like_ATP-bd"/>
</dbReference>
<sequence length="269" mass="29162">MPEPMPGEPLLRVEDLVVRFPDPHRPGGVLTALDGISLALAPGEILGLVGESGSGKTTLGKTVLRLYEPQGGRILLHGRDIAHATESALRPHRRAMQMVFQDPLSSFNPRHTVGEAIATPLRLHRLCPRAEVSARVAAILDQVGLPAGFATRFPHQMSGGQLQRAAIGRALALSPELIVADEAVSKLDVSVRAQVLNLLRAVQARSNLAMLFITHDLHVARFLCHRIAVMHFGRLLEIGPTEQVFTQPRHDYTRALIGTLHGVPERGAA</sequence>
<feature type="domain" description="ABC transporter" evidence="5">
    <location>
        <begin position="11"/>
        <end position="257"/>
    </location>
</feature>
<dbReference type="InterPro" id="IPR027417">
    <property type="entry name" value="P-loop_NTPase"/>
</dbReference>
<dbReference type="InterPro" id="IPR017871">
    <property type="entry name" value="ABC_transporter-like_CS"/>
</dbReference>
<evidence type="ECO:0000259" key="5">
    <source>
        <dbReference type="PROSITE" id="PS50893"/>
    </source>
</evidence>
<accession>A0ABU3MDN8</accession>
<dbReference type="PROSITE" id="PS50893">
    <property type="entry name" value="ABC_TRANSPORTER_2"/>
    <property type="match status" value="1"/>
</dbReference>
<dbReference type="PANTHER" id="PTHR43776:SF7">
    <property type="entry name" value="D,D-DIPEPTIDE TRANSPORT ATP-BINDING PROTEIN DDPF-RELATED"/>
    <property type="match status" value="1"/>
</dbReference>
<keyword evidence="7" id="KW-1185">Reference proteome</keyword>
<dbReference type="SMART" id="SM00382">
    <property type="entry name" value="AAA"/>
    <property type="match status" value="1"/>
</dbReference>
<dbReference type="PROSITE" id="PS00211">
    <property type="entry name" value="ABC_TRANSPORTER_1"/>
    <property type="match status" value="1"/>
</dbReference>
<evidence type="ECO:0000256" key="4">
    <source>
        <dbReference type="ARBA" id="ARBA00022840"/>
    </source>
</evidence>
<proteinExistence type="inferred from homology"/>
<dbReference type="Proteomes" id="UP001258945">
    <property type="component" value="Unassembled WGS sequence"/>
</dbReference>
<organism evidence="6 7">
    <name type="scientific">Roseomonas gilardii</name>
    <dbReference type="NCBI Taxonomy" id="257708"/>
    <lineage>
        <taxon>Bacteria</taxon>
        <taxon>Pseudomonadati</taxon>
        <taxon>Pseudomonadota</taxon>
        <taxon>Alphaproteobacteria</taxon>
        <taxon>Acetobacterales</taxon>
        <taxon>Roseomonadaceae</taxon>
        <taxon>Roseomonas</taxon>
    </lineage>
</organism>
<name>A0ABU3MDN8_9PROT</name>
<gene>
    <name evidence="6" type="ORF">RQ831_08070</name>
</gene>
<dbReference type="InterPro" id="IPR050319">
    <property type="entry name" value="ABC_transp_ATP-bind"/>
</dbReference>
<evidence type="ECO:0000256" key="2">
    <source>
        <dbReference type="ARBA" id="ARBA00022448"/>
    </source>
</evidence>
<dbReference type="Gene3D" id="3.40.50.300">
    <property type="entry name" value="P-loop containing nucleotide triphosphate hydrolases"/>
    <property type="match status" value="1"/>
</dbReference>